<gene>
    <name evidence="1" type="primary">bamD</name>
    <name evidence="1" type="ORF">Pla52o_04850</name>
</gene>
<dbReference type="Pfam" id="PF13174">
    <property type="entry name" value="TPR_6"/>
    <property type="match status" value="2"/>
</dbReference>
<dbReference type="SMART" id="SM00028">
    <property type="entry name" value="TPR"/>
    <property type="match status" value="4"/>
</dbReference>
<dbReference type="Gene3D" id="1.25.40.10">
    <property type="entry name" value="Tetratricopeptide repeat domain"/>
    <property type="match status" value="3"/>
</dbReference>
<dbReference type="Pfam" id="PF13432">
    <property type="entry name" value="TPR_16"/>
    <property type="match status" value="1"/>
</dbReference>
<reference evidence="1 2" key="1">
    <citation type="submission" date="2019-02" db="EMBL/GenBank/DDBJ databases">
        <title>Deep-cultivation of Planctomycetes and their phenomic and genomic characterization uncovers novel biology.</title>
        <authorList>
            <person name="Wiegand S."/>
            <person name="Jogler M."/>
            <person name="Boedeker C."/>
            <person name="Pinto D."/>
            <person name="Vollmers J."/>
            <person name="Rivas-Marin E."/>
            <person name="Kohn T."/>
            <person name="Peeters S.H."/>
            <person name="Heuer A."/>
            <person name="Rast P."/>
            <person name="Oberbeckmann S."/>
            <person name="Bunk B."/>
            <person name="Jeske O."/>
            <person name="Meyerdierks A."/>
            <person name="Storesund J.E."/>
            <person name="Kallscheuer N."/>
            <person name="Luecker S."/>
            <person name="Lage O.M."/>
            <person name="Pohl T."/>
            <person name="Merkel B.J."/>
            <person name="Hornburger P."/>
            <person name="Mueller R.-W."/>
            <person name="Bruemmer F."/>
            <person name="Labrenz M."/>
            <person name="Spormann A.M."/>
            <person name="Op Den Camp H."/>
            <person name="Overmann J."/>
            <person name="Amann R."/>
            <person name="Jetten M.S.M."/>
            <person name="Mascher T."/>
            <person name="Medema M.H."/>
            <person name="Devos D.P."/>
            <person name="Kaster A.-K."/>
            <person name="Ovreas L."/>
            <person name="Rohde M."/>
            <person name="Galperin M.Y."/>
            <person name="Jogler C."/>
        </authorList>
    </citation>
    <scope>NUCLEOTIDE SEQUENCE [LARGE SCALE GENOMIC DNA]</scope>
    <source>
        <strain evidence="1 2">Pla52o</strain>
    </source>
</reference>
<dbReference type="PANTHER" id="PTHR12558:SF13">
    <property type="entry name" value="CELL DIVISION CYCLE PROTEIN 27 HOMOLOG"/>
    <property type="match status" value="1"/>
</dbReference>
<protein>
    <submittedName>
        <fullName evidence="1">Outer membrane protein assembly factor BamD</fullName>
    </submittedName>
</protein>
<dbReference type="InterPro" id="IPR019734">
    <property type="entry name" value="TPR_rpt"/>
</dbReference>
<accession>A0A5C6CQ67</accession>
<dbReference type="SUPFAM" id="SSF48452">
    <property type="entry name" value="TPR-like"/>
    <property type="match status" value="2"/>
</dbReference>
<dbReference type="InterPro" id="IPR011990">
    <property type="entry name" value="TPR-like_helical_dom_sf"/>
</dbReference>
<dbReference type="RefSeq" id="WP_146592945.1">
    <property type="nucleotide sequence ID" value="NZ_SJPT01000001.1"/>
</dbReference>
<dbReference type="AlphaFoldDB" id="A0A5C6CQ67"/>
<dbReference type="OrthoDB" id="235093at2"/>
<evidence type="ECO:0000313" key="1">
    <source>
        <dbReference type="EMBL" id="TWU26632.1"/>
    </source>
</evidence>
<keyword evidence="2" id="KW-1185">Reference proteome</keyword>
<proteinExistence type="predicted"/>
<organism evidence="1 2">
    <name type="scientific">Novipirellula galeiformis</name>
    <dbReference type="NCBI Taxonomy" id="2528004"/>
    <lineage>
        <taxon>Bacteria</taxon>
        <taxon>Pseudomonadati</taxon>
        <taxon>Planctomycetota</taxon>
        <taxon>Planctomycetia</taxon>
        <taxon>Pirellulales</taxon>
        <taxon>Pirellulaceae</taxon>
        <taxon>Novipirellula</taxon>
    </lineage>
</organism>
<name>A0A5C6CQ67_9BACT</name>
<dbReference type="PANTHER" id="PTHR12558">
    <property type="entry name" value="CELL DIVISION CYCLE 16,23,27"/>
    <property type="match status" value="1"/>
</dbReference>
<sequence>MARSSKQRLIIAVILTALTVSVGNPLSAQSHGINEMSLERWAKLREVERHQLKIAEKYFLEKSWSVAADEYDKYLTLYESSDAASYVMLKWSLCQVEMRRQNTAIKDGFQSVIDYWPESDDAIAASYYKGKTLKDIGQNEKAKPALQQVLEDHPKHHVSVYAAVQLAEIAALEDNLGDKIKQWRHLTFDVIRDNATSRWCQEASQHLASHQLAHGEFDEAVKALETTYDAERLPLELVNRSQSVLETSMRESATASQGNRLADQLIQFLREQEPAELDDASAKSAATQLLYLIARVQRVVNRDEDVLKTFGEIANRFGADDELLSQTAEYYQAKQNFDKARQAFRNFKNQPDGLSRVARSYRQEKNPELAILTYAQLVSIDPEQTAVWKAEMAMTYREASKHAEAIKIYEALLNEDREHSDKWLWETAMTYRDASKWKEAIGFFRQSDQFPNNYREMAWCHRRLKQYGEAVILYNQIAGGHESSAPWAVLQIGYTEEEAGNQERAITAFKKVCKQFPKDRHASQAHAHLQNKYKLSVTLGGAKQD</sequence>
<comment type="caution">
    <text evidence="1">The sequence shown here is derived from an EMBL/GenBank/DDBJ whole genome shotgun (WGS) entry which is preliminary data.</text>
</comment>
<dbReference type="Proteomes" id="UP000316304">
    <property type="component" value="Unassembled WGS sequence"/>
</dbReference>
<evidence type="ECO:0000313" key="2">
    <source>
        <dbReference type="Proteomes" id="UP000316304"/>
    </source>
</evidence>
<dbReference type="EMBL" id="SJPT01000001">
    <property type="protein sequence ID" value="TWU26632.1"/>
    <property type="molecule type" value="Genomic_DNA"/>
</dbReference>